<feature type="transmembrane region" description="Helical" evidence="1">
    <location>
        <begin position="249"/>
        <end position="269"/>
    </location>
</feature>
<dbReference type="Proteomes" id="UP000031552">
    <property type="component" value="Unassembled WGS sequence"/>
</dbReference>
<feature type="transmembrane region" description="Helical" evidence="1">
    <location>
        <begin position="199"/>
        <end position="215"/>
    </location>
</feature>
<accession>A0A090E1M7</accession>
<evidence type="ECO:0000256" key="1">
    <source>
        <dbReference type="SAM" id="Phobius"/>
    </source>
</evidence>
<evidence type="ECO:0000259" key="2">
    <source>
        <dbReference type="SMART" id="SM00014"/>
    </source>
</evidence>
<dbReference type="RefSeq" id="WP_053331968.1">
    <property type="nucleotide sequence ID" value="NZ_CCEJ010000009.1"/>
</dbReference>
<dbReference type="SMART" id="SM00014">
    <property type="entry name" value="acidPPc"/>
    <property type="match status" value="1"/>
</dbReference>
<gene>
    <name evidence="3" type="ORF">CSEC_1835</name>
</gene>
<keyword evidence="1" id="KW-0812">Transmembrane</keyword>
<reference evidence="3" key="2">
    <citation type="submission" date="2014-09" db="EMBL/GenBank/DDBJ databases">
        <title>Criblamydia sequanensis harbors a mega-plasmid encoding arsenite resistance.</title>
        <authorList>
            <person name="Bertelli C."/>
            <person name="Goesmann A."/>
            <person name="Greub G."/>
        </authorList>
    </citation>
    <scope>NUCLEOTIDE SEQUENCE [LARGE SCALE GENOMIC DNA]</scope>
    <source>
        <strain evidence="3">CRIB-18</strain>
    </source>
</reference>
<dbReference type="Pfam" id="PF01569">
    <property type="entry name" value="PAP2"/>
    <property type="match status" value="1"/>
</dbReference>
<dbReference type="InterPro" id="IPR000326">
    <property type="entry name" value="PAP2/HPO"/>
</dbReference>
<proteinExistence type="predicted"/>
<dbReference type="OrthoDB" id="9789113at2"/>
<dbReference type="STRING" id="1437425.CSEC_1835"/>
<name>A0A090E1M7_9BACT</name>
<dbReference type="EMBL" id="CCEJ010000009">
    <property type="protein sequence ID" value="CDR34644.1"/>
    <property type="molecule type" value="Genomic_DNA"/>
</dbReference>
<keyword evidence="1" id="KW-0472">Membrane</keyword>
<dbReference type="PANTHER" id="PTHR14969">
    <property type="entry name" value="SPHINGOSINE-1-PHOSPHATE PHOSPHOHYDROLASE"/>
    <property type="match status" value="1"/>
</dbReference>
<keyword evidence="1" id="KW-1133">Transmembrane helix</keyword>
<feature type="transmembrane region" description="Helical" evidence="1">
    <location>
        <begin position="177"/>
        <end position="193"/>
    </location>
</feature>
<protein>
    <submittedName>
        <fullName evidence="3">Membrane-associated phosphatase</fullName>
    </submittedName>
</protein>
<sequence>MFLEEQIYGIKQIHLIRTPFLDTFFKSVALFDEEPLILYAAIGIIYGINRAFGVRFLLLLLINSLVNDTLKNFFQSPRPTFYDPTLSVFSSLGGYGFPSGGAQKAILTLGMLVGFQNRRFTWVSGGLFFLLLSFSRIYLGAHFFTDVFAGWIVGLFLVLAATQASKIEFWLSQFKPNLMLAGLSLLPIMTLFFETRVHTQILGFMASGIGIGLILSKNSYAPSLKKGIAAIILSGTFDFIIFYNTEGNLFLFLIFAYGLFVTFGLERLFRVKSLFVTNEIKV</sequence>
<feature type="transmembrane region" description="Helical" evidence="1">
    <location>
        <begin position="36"/>
        <end position="62"/>
    </location>
</feature>
<evidence type="ECO:0000313" key="4">
    <source>
        <dbReference type="Proteomes" id="UP000031552"/>
    </source>
</evidence>
<keyword evidence="4" id="KW-1185">Reference proteome</keyword>
<dbReference type="PANTHER" id="PTHR14969:SF13">
    <property type="entry name" value="AT30094P"/>
    <property type="match status" value="1"/>
</dbReference>
<dbReference type="eggNOG" id="COG0671">
    <property type="taxonomic scope" value="Bacteria"/>
</dbReference>
<feature type="transmembrane region" description="Helical" evidence="1">
    <location>
        <begin position="227"/>
        <end position="243"/>
    </location>
</feature>
<organism evidence="3 4">
    <name type="scientific">Candidatus Criblamydia sequanensis CRIB-18</name>
    <dbReference type="NCBI Taxonomy" id="1437425"/>
    <lineage>
        <taxon>Bacteria</taxon>
        <taxon>Pseudomonadati</taxon>
        <taxon>Chlamydiota</taxon>
        <taxon>Chlamydiia</taxon>
        <taxon>Parachlamydiales</taxon>
        <taxon>Candidatus Criblamydiaceae</taxon>
        <taxon>Candidatus Criblamydia</taxon>
    </lineage>
</organism>
<comment type="caution">
    <text evidence="3">The sequence shown here is derived from an EMBL/GenBank/DDBJ whole genome shotgun (WGS) entry which is preliminary data.</text>
</comment>
<evidence type="ECO:0000313" key="3">
    <source>
        <dbReference type="EMBL" id="CDR34644.1"/>
    </source>
</evidence>
<dbReference type="InterPro" id="IPR036938">
    <property type="entry name" value="PAP2/HPO_sf"/>
</dbReference>
<feature type="domain" description="Phosphatidic acid phosphatase type 2/haloperoxidase" evidence="2">
    <location>
        <begin position="54"/>
        <end position="162"/>
    </location>
</feature>
<feature type="transmembrane region" description="Helical" evidence="1">
    <location>
        <begin position="120"/>
        <end position="141"/>
    </location>
</feature>
<dbReference type="Gene3D" id="1.20.144.10">
    <property type="entry name" value="Phosphatidic acid phosphatase type 2/haloperoxidase"/>
    <property type="match status" value="1"/>
</dbReference>
<dbReference type="AlphaFoldDB" id="A0A090E1M7"/>
<reference evidence="3" key="1">
    <citation type="submission" date="2013-12" db="EMBL/GenBank/DDBJ databases">
        <authorList>
            <person name="Linke B."/>
        </authorList>
    </citation>
    <scope>NUCLEOTIDE SEQUENCE [LARGE SCALE GENOMIC DNA]</scope>
    <source>
        <strain evidence="3">CRIB-18</strain>
    </source>
</reference>
<feature type="transmembrane region" description="Helical" evidence="1">
    <location>
        <begin position="147"/>
        <end position="165"/>
    </location>
</feature>
<dbReference type="SUPFAM" id="SSF48317">
    <property type="entry name" value="Acid phosphatase/Vanadium-dependent haloperoxidase"/>
    <property type="match status" value="1"/>
</dbReference>